<protein>
    <submittedName>
        <fullName evidence="3">Uncharacterized protein</fullName>
    </submittedName>
</protein>
<keyword evidence="2" id="KW-0472">Membrane</keyword>
<proteinExistence type="predicted"/>
<evidence type="ECO:0000313" key="4">
    <source>
        <dbReference type="Proteomes" id="UP001164746"/>
    </source>
</evidence>
<dbReference type="EMBL" id="CP111024">
    <property type="protein sequence ID" value="WAR23746.1"/>
    <property type="molecule type" value="Genomic_DNA"/>
</dbReference>
<keyword evidence="2" id="KW-0812">Transmembrane</keyword>
<name>A0ABY7FS87_MYAAR</name>
<keyword evidence="4" id="KW-1185">Reference proteome</keyword>
<evidence type="ECO:0000313" key="3">
    <source>
        <dbReference type="EMBL" id="WAR23746.1"/>
    </source>
</evidence>
<reference evidence="3" key="1">
    <citation type="submission" date="2022-11" db="EMBL/GenBank/DDBJ databases">
        <title>Centuries of genome instability and evolution in soft-shell clam transmissible cancer (bioRxiv).</title>
        <authorList>
            <person name="Hart S.F.M."/>
            <person name="Yonemitsu M.A."/>
            <person name="Giersch R.M."/>
            <person name="Beal B.F."/>
            <person name="Arriagada G."/>
            <person name="Davis B.W."/>
            <person name="Ostrander E.A."/>
            <person name="Goff S.P."/>
            <person name="Metzger M.J."/>
        </authorList>
    </citation>
    <scope>NUCLEOTIDE SEQUENCE</scope>
    <source>
        <strain evidence="3">MELC-2E11</strain>
        <tissue evidence="3">Siphon/mantle</tissue>
    </source>
</reference>
<accession>A0ABY7FS87</accession>
<feature type="region of interest" description="Disordered" evidence="1">
    <location>
        <begin position="145"/>
        <end position="173"/>
    </location>
</feature>
<gene>
    <name evidence="3" type="ORF">MAR_037415</name>
</gene>
<evidence type="ECO:0000256" key="2">
    <source>
        <dbReference type="SAM" id="Phobius"/>
    </source>
</evidence>
<organism evidence="3 4">
    <name type="scientific">Mya arenaria</name>
    <name type="common">Soft-shell clam</name>
    <dbReference type="NCBI Taxonomy" id="6604"/>
    <lineage>
        <taxon>Eukaryota</taxon>
        <taxon>Metazoa</taxon>
        <taxon>Spiralia</taxon>
        <taxon>Lophotrochozoa</taxon>
        <taxon>Mollusca</taxon>
        <taxon>Bivalvia</taxon>
        <taxon>Autobranchia</taxon>
        <taxon>Heteroconchia</taxon>
        <taxon>Euheterodonta</taxon>
        <taxon>Imparidentia</taxon>
        <taxon>Neoheterodontei</taxon>
        <taxon>Myida</taxon>
        <taxon>Myoidea</taxon>
        <taxon>Myidae</taxon>
        <taxon>Mya</taxon>
    </lineage>
</organism>
<sequence>MELKGGNNTLFLNDTFLLNDTLLMDDTLSLNNTLSLNDTLLSNVTSGNVKGAAEQGNSSSNDGHYYMGFGFFTLTSKNIYFLIFIIIFIILFAIASVMRHHSQKAKKQKKEEDYLRYFYSVMPHSRIYGNLSDLFENEDKNGSCKLKRKNTVSGRKGKQKRNSRRDTRRQSLTDKIMNAMGKKYPYNPYVSEANTSEVIEENEFQIIIESDDDKVETRSNPELKLNLKKKKVQWRKYSFQNISTNI</sequence>
<evidence type="ECO:0000256" key="1">
    <source>
        <dbReference type="SAM" id="MobiDB-lite"/>
    </source>
</evidence>
<keyword evidence="2" id="KW-1133">Transmembrane helix</keyword>
<dbReference type="Proteomes" id="UP001164746">
    <property type="component" value="Chromosome 13"/>
</dbReference>
<feature type="compositionally biased region" description="Basic residues" evidence="1">
    <location>
        <begin position="145"/>
        <end position="163"/>
    </location>
</feature>
<feature type="transmembrane region" description="Helical" evidence="2">
    <location>
        <begin position="79"/>
        <end position="98"/>
    </location>
</feature>